<dbReference type="SUPFAM" id="SSF54171">
    <property type="entry name" value="DNA-binding domain"/>
    <property type="match status" value="1"/>
</dbReference>
<evidence type="ECO:0000259" key="11">
    <source>
        <dbReference type="PROSITE" id="PS51050"/>
    </source>
</evidence>
<protein>
    <recommendedName>
        <fullName evidence="14">MBD domain-containing protein</fullName>
    </recommendedName>
</protein>
<dbReference type="Gene3D" id="3.30.890.10">
    <property type="entry name" value="Methyl-cpg-binding Protein 2, Chain A"/>
    <property type="match status" value="1"/>
</dbReference>
<evidence type="ECO:0000313" key="12">
    <source>
        <dbReference type="EMBL" id="PIA44719.1"/>
    </source>
</evidence>
<keyword evidence="3" id="KW-0863">Zinc-finger</keyword>
<evidence type="ECO:0000256" key="3">
    <source>
        <dbReference type="ARBA" id="ARBA00022771"/>
    </source>
</evidence>
<dbReference type="PROSITE" id="PS50982">
    <property type="entry name" value="MBD"/>
    <property type="match status" value="1"/>
</dbReference>
<evidence type="ECO:0000259" key="10">
    <source>
        <dbReference type="PROSITE" id="PS50982"/>
    </source>
</evidence>
<reference evidence="12 13" key="1">
    <citation type="submission" date="2017-09" db="EMBL/GenBank/DDBJ databases">
        <title>WGS assembly of Aquilegia coerulea Goldsmith.</title>
        <authorList>
            <person name="Hodges S."/>
            <person name="Kramer E."/>
            <person name="Nordborg M."/>
            <person name="Tomkins J."/>
            <person name="Borevitz J."/>
            <person name="Derieg N."/>
            <person name="Yan J."/>
            <person name="Mihaltcheva S."/>
            <person name="Hayes R.D."/>
            <person name="Rokhsar D."/>
        </authorList>
    </citation>
    <scope>NUCLEOTIDE SEQUENCE [LARGE SCALE GENOMIC DNA]</scope>
    <source>
        <strain evidence="13">cv. Goldsmith</strain>
    </source>
</reference>
<dbReference type="Gene3D" id="3.30.40.100">
    <property type="match status" value="1"/>
</dbReference>
<keyword evidence="7" id="KW-0804">Transcription</keyword>
<proteinExistence type="predicted"/>
<keyword evidence="6" id="KW-0238">DNA-binding</keyword>
<dbReference type="PANTHER" id="PTHR12396">
    <property type="entry name" value="METHYL-CPG BINDING PROTEIN, MBD"/>
    <property type="match status" value="1"/>
</dbReference>
<evidence type="ECO:0000256" key="5">
    <source>
        <dbReference type="ARBA" id="ARBA00023015"/>
    </source>
</evidence>
<dbReference type="GO" id="GO:0008270">
    <property type="term" value="F:zinc ion binding"/>
    <property type="evidence" value="ECO:0007669"/>
    <property type="project" value="UniProtKB-KW"/>
</dbReference>
<dbReference type="EMBL" id="KZ305034">
    <property type="protein sequence ID" value="PIA44719.1"/>
    <property type="molecule type" value="Genomic_DNA"/>
</dbReference>
<dbReference type="PANTHER" id="PTHR12396:SF10">
    <property type="entry name" value="METHYL-CPG-BINDING DOMAIN-CONTAINING PROTEIN 1-RELATED"/>
    <property type="match status" value="1"/>
</dbReference>
<comment type="subcellular location">
    <subcellularLocation>
        <location evidence="1">Nucleus</location>
    </subcellularLocation>
</comment>
<keyword evidence="4" id="KW-0862">Zinc</keyword>
<evidence type="ECO:0000256" key="1">
    <source>
        <dbReference type="ARBA" id="ARBA00004123"/>
    </source>
</evidence>
<organism evidence="12 13">
    <name type="scientific">Aquilegia coerulea</name>
    <name type="common">Rocky mountain columbine</name>
    <dbReference type="NCBI Taxonomy" id="218851"/>
    <lineage>
        <taxon>Eukaryota</taxon>
        <taxon>Viridiplantae</taxon>
        <taxon>Streptophyta</taxon>
        <taxon>Embryophyta</taxon>
        <taxon>Tracheophyta</taxon>
        <taxon>Spermatophyta</taxon>
        <taxon>Magnoliopsida</taxon>
        <taxon>Ranunculales</taxon>
        <taxon>Ranunculaceae</taxon>
        <taxon>Thalictroideae</taxon>
        <taxon>Aquilegia</taxon>
    </lineage>
</organism>
<keyword evidence="5" id="KW-0805">Transcription regulation</keyword>
<feature type="domain" description="CW-type" evidence="11">
    <location>
        <begin position="74"/>
        <end position="129"/>
    </location>
</feature>
<accession>A0A2G5DMJ0</accession>
<evidence type="ECO:0000256" key="9">
    <source>
        <dbReference type="SAM" id="MobiDB-lite"/>
    </source>
</evidence>
<feature type="compositionally biased region" description="Basic and acidic residues" evidence="9">
    <location>
        <begin position="46"/>
        <end position="57"/>
    </location>
</feature>
<feature type="domain" description="MBD" evidence="10">
    <location>
        <begin position="135"/>
        <end position="206"/>
    </location>
</feature>
<evidence type="ECO:0000256" key="7">
    <source>
        <dbReference type="ARBA" id="ARBA00023163"/>
    </source>
</evidence>
<keyword evidence="2" id="KW-0479">Metal-binding</keyword>
<sequence length="227" mass="25953">MRPCEISKSPKSHYTGLHAKAHVHPFKSCCFRIPSPKAIAATSMESHNRREPVEERAMVPSSTPRQWHKSRSSTSSISMYSVQCGKCFKWRLISTQEEYEEIRKNLTDDPWFCSKKSNVSCEDPADIEYDNTRTWVIDKPNLPKTPDGFKKKLVVRSDFSKCDAYYLMPTGQKVRTLNEVEQFLAANPKYGSVVKLSDFNFTSPKIMEDTVPEEIEGRASSSKKVKT</sequence>
<dbReference type="InterPro" id="IPR001739">
    <property type="entry name" value="Methyl_CpG_DNA-bd"/>
</dbReference>
<evidence type="ECO:0000256" key="4">
    <source>
        <dbReference type="ARBA" id="ARBA00022833"/>
    </source>
</evidence>
<feature type="region of interest" description="Disordered" evidence="9">
    <location>
        <begin position="44"/>
        <end position="70"/>
    </location>
</feature>
<evidence type="ECO:0000256" key="8">
    <source>
        <dbReference type="ARBA" id="ARBA00023242"/>
    </source>
</evidence>
<dbReference type="FunCoup" id="A0A2G5DMJ0">
    <property type="interactions" value="365"/>
</dbReference>
<evidence type="ECO:0008006" key="14">
    <source>
        <dbReference type="Google" id="ProtNLM"/>
    </source>
</evidence>
<evidence type="ECO:0000256" key="6">
    <source>
        <dbReference type="ARBA" id="ARBA00023125"/>
    </source>
</evidence>
<dbReference type="OrthoDB" id="10072024at2759"/>
<dbReference type="Pfam" id="PF07496">
    <property type="entry name" value="zf-CW"/>
    <property type="match status" value="1"/>
</dbReference>
<dbReference type="InterPro" id="IPR016177">
    <property type="entry name" value="DNA-bd_dom_sf"/>
</dbReference>
<dbReference type="CDD" id="cd01396">
    <property type="entry name" value="MeCP2_MBD"/>
    <property type="match status" value="1"/>
</dbReference>
<dbReference type="AlphaFoldDB" id="A0A2G5DMJ0"/>
<dbReference type="SMART" id="SM00391">
    <property type="entry name" value="MBD"/>
    <property type="match status" value="1"/>
</dbReference>
<dbReference type="InterPro" id="IPR011124">
    <property type="entry name" value="Znf_CW"/>
</dbReference>
<evidence type="ECO:0000313" key="13">
    <source>
        <dbReference type="Proteomes" id="UP000230069"/>
    </source>
</evidence>
<dbReference type="Pfam" id="PF01429">
    <property type="entry name" value="MBD"/>
    <property type="match status" value="1"/>
</dbReference>
<dbReference type="GO" id="GO:0005634">
    <property type="term" value="C:nucleus"/>
    <property type="evidence" value="ECO:0007669"/>
    <property type="project" value="UniProtKB-SubCell"/>
</dbReference>
<dbReference type="PROSITE" id="PS51050">
    <property type="entry name" value="ZF_CW"/>
    <property type="match status" value="1"/>
</dbReference>
<dbReference type="STRING" id="218851.A0A2G5DMJ0"/>
<dbReference type="Proteomes" id="UP000230069">
    <property type="component" value="Unassembled WGS sequence"/>
</dbReference>
<dbReference type="InParanoid" id="A0A2G5DMJ0"/>
<dbReference type="GO" id="GO:0003677">
    <property type="term" value="F:DNA binding"/>
    <property type="evidence" value="ECO:0007669"/>
    <property type="project" value="UniProtKB-KW"/>
</dbReference>
<gene>
    <name evidence="12" type="ORF">AQUCO_01700365v1</name>
</gene>
<keyword evidence="8" id="KW-0539">Nucleus</keyword>
<name>A0A2G5DMJ0_AQUCA</name>
<keyword evidence="13" id="KW-1185">Reference proteome</keyword>
<evidence type="ECO:0000256" key="2">
    <source>
        <dbReference type="ARBA" id="ARBA00022723"/>
    </source>
</evidence>